<dbReference type="InterPro" id="IPR012675">
    <property type="entry name" value="Beta-grasp_dom_sf"/>
</dbReference>
<dbReference type="PROSITE" id="PS00197">
    <property type="entry name" value="2FE2S_FER_1"/>
    <property type="match status" value="1"/>
</dbReference>
<feature type="domain" description="2Fe-2S ferredoxin-type" evidence="6">
    <location>
        <begin position="1"/>
        <end position="79"/>
    </location>
</feature>
<evidence type="ECO:0000259" key="6">
    <source>
        <dbReference type="PROSITE" id="PS51085"/>
    </source>
</evidence>
<evidence type="ECO:0000256" key="5">
    <source>
        <dbReference type="ARBA" id="ARBA00023014"/>
    </source>
</evidence>
<dbReference type="InterPro" id="IPR036884">
    <property type="entry name" value="2Fe-2S-bd_dom_sf"/>
</dbReference>
<dbReference type="InterPro" id="IPR051452">
    <property type="entry name" value="Diverse_Oxidoreductases"/>
</dbReference>
<evidence type="ECO:0000313" key="7">
    <source>
        <dbReference type="EMBL" id="SNR65864.1"/>
    </source>
</evidence>
<evidence type="ECO:0000256" key="2">
    <source>
        <dbReference type="ARBA" id="ARBA00022723"/>
    </source>
</evidence>
<sequence length="159" mass="16244">MSYAFTLNGQPIEVEADVAGMTSLLSVLRESFGLTGTKLGCGEGRCGACTVLVDGTPVVACLYPLANVDSSDVRTVEGLAGPDEPLTEVQSALLDHGAVQCGACVPGVSMTLTALLECADHVTEDDVRAALTGNICRCTGYTKFVEAAVSVAADSGGRQ</sequence>
<gene>
    <name evidence="7" type="ORF">SAMN06265360_113111</name>
</gene>
<dbReference type="SUPFAM" id="SSF47741">
    <property type="entry name" value="CO dehydrogenase ISP C-domain like"/>
    <property type="match status" value="1"/>
</dbReference>
<keyword evidence="4" id="KW-0408">Iron</keyword>
<dbReference type="Pfam" id="PF01799">
    <property type="entry name" value="Fer2_2"/>
    <property type="match status" value="1"/>
</dbReference>
<dbReference type="Gene3D" id="1.10.150.120">
    <property type="entry name" value="[2Fe-2S]-binding domain"/>
    <property type="match status" value="1"/>
</dbReference>
<dbReference type="InterPro" id="IPR001041">
    <property type="entry name" value="2Fe-2S_ferredoxin-type"/>
</dbReference>
<evidence type="ECO:0000256" key="4">
    <source>
        <dbReference type="ARBA" id="ARBA00023004"/>
    </source>
</evidence>
<dbReference type="CDD" id="cd00207">
    <property type="entry name" value="fer2"/>
    <property type="match status" value="1"/>
</dbReference>
<evidence type="ECO:0000313" key="8">
    <source>
        <dbReference type="Proteomes" id="UP000198348"/>
    </source>
</evidence>
<keyword evidence="1" id="KW-0001">2Fe-2S</keyword>
<dbReference type="Pfam" id="PF00111">
    <property type="entry name" value="Fer2"/>
    <property type="match status" value="1"/>
</dbReference>
<dbReference type="GO" id="GO:0016491">
    <property type="term" value="F:oxidoreductase activity"/>
    <property type="evidence" value="ECO:0007669"/>
    <property type="project" value="UniProtKB-KW"/>
</dbReference>
<dbReference type="PANTHER" id="PTHR44379:SF8">
    <property type="entry name" value="XANTHINE DEHYDROGENASE IRON-SULFUR-BINDING SUBUNIT XDHC-RELATED"/>
    <property type="match status" value="1"/>
</dbReference>
<dbReference type="RefSeq" id="WP_089302058.1">
    <property type="nucleotide sequence ID" value="NZ_FZNW01000013.1"/>
</dbReference>
<keyword evidence="2" id="KW-0479">Metal-binding</keyword>
<dbReference type="InterPro" id="IPR006058">
    <property type="entry name" value="2Fe2S_fd_BS"/>
</dbReference>
<dbReference type="AlphaFoldDB" id="A0A238Y5K7"/>
<dbReference type="PROSITE" id="PS51085">
    <property type="entry name" value="2FE2S_FER_2"/>
    <property type="match status" value="1"/>
</dbReference>
<evidence type="ECO:0000256" key="3">
    <source>
        <dbReference type="ARBA" id="ARBA00023002"/>
    </source>
</evidence>
<dbReference type="OrthoDB" id="159930at2"/>
<accession>A0A238Y5K7</accession>
<keyword evidence="5" id="KW-0411">Iron-sulfur</keyword>
<keyword evidence="8" id="KW-1185">Reference proteome</keyword>
<keyword evidence="3" id="KW-0560">Oxidoreductase</keyword>
<evidence type="ECO:0000256" key="1">
    <source>
        <dbReference type="ARBA" id="ARBA00022714"/>
    </source>
</evidence>
<dbReference type="GO" id="GO:0051537">
    <property type="term" value="F:2 iron, 2 sulfur cluster binding"/>
    <property type="evidence" value="ECO:0007669"/>
    <property type="project" value="UniProtKB-KW"/>
</dbReference>
<reference evidence="7 8" key="1">
    <citation type="submission" date="2017-06" db="EMBL/GenBank/DDBJ databases">
        <authorList>
            <person name="Kim H.J."/>
            <person name="Triplett B.A."/>
        </authorList>
    </citation>
    <scope>NUCLEOTIDE SEQUENCE [LARGE SCALE GENOMIC DNA]</scope>
    <source>
        <strain evidence="7 8">DSM 45207</strain>
    </source>
</reference>
<organism evidence="7 8">
    <name type="scientific">Haloechinothrix alba</name>
    <dbReference type="NCBI Taxonomy" id="664784"/>
    <lineage>
        <taxon>Bacteria</taxon>
        <taxon>Bacillati</taxon>
        <taxon>Actinomycetota</taxon>
        <taxon>Actinomycetes</taxon>
        <taxon>Pseudonocardiales</taxon>
        <taxon>Pseudonocardiaceae</taxon>
        <taxon>Haloechinothrix</taxon>
    </lineage>
</organism>
<dbReference type="GO" id="GO:0046872">
    <property type="term" value="F:metal ion binding"/>
    <property type="evidence" value="ECO:0007669"/>
    <property type="project" value="UniProtKB-KW"/>
</dbReference>
<dbReference type="InterPro" id="IPR002888">
    <property type="entry name" value="2Fe-2S-bd"/>
</dbReference>
<dbReference type="Gene3D" id="3.10.20.30">
    <property type="match status" value="1"/>
</dbReference>
<dbReference type="InterPro" id="IPR036010">
    <property type="entry name" value="2Fe-2S_ferredoxin-like_sf"/>
</dbReference>
<name>A0A238Y5K7_9PSEU</name>
<dbReference type="PANTHER" id="PTHR44379">
    <property type="entry name" value="OXIDOREDUCTASE WITH IRON-SULFUR SUBUNIT"/>
    <property type="match status" value="1"/>
</dbReference>
<dbReference type="Proteomes" id="UP000198348">
    <property type="component" value="Unassembled WGS sequence"/>
</dbReference>
<protein>
    <submittedName>
        <fullName evidence="7">Carbon-monoxide dehydrogenase small subunit</fullName>
    </submittedName>
</protein>
<dbReference type="SUPFAM" id="SSF54292">
    <property type="entry name" value="2Fe-2S ferredoxin-like"/>
    <property type="match status" value="1"/>
</dbReference>
<proteinExistence type="predicted"/>
<dbReference type="EMBL" id="FZNW01000013">
    <property type="protein sequence ID" value="SNR65864.1"/>
    <property type="molecule type" value="Genomic_DNA"/>
</dbReference>